<evidence type="ECO:0000256" key="4">
    <source>
        <dbReference type="ARBA" id="ARBA00022989"/>
    </source>
</evidence>
<dbReference type="NCBIfam" id="NF037997">
    <property type="entry name" value="Na_Pi_symport"/>
    <property type="match status" value="1"/>
</dbReference>
<feature type="transmembrane region" description="Helical" evidence="6">
    <location>
        <begin position="7"/>
        <end position="26"/>
    </location>
</feature>
<dbReference type="Pfam" id="PF02690">
    <property type="entry name" value="Na_Pi_cotrans"/>
    <property type="match status" value="2"/>
</dbReference>
<gene>
    <name evidence="7" type="ORF">QQS35_13695</name>
</gene>
<dbReference type="EMBL" id="JASTZU010000041">
    <property type="protein sequence ID" value="MDL4841496.1"/>
    <property type="molecule type" value="Genomic_DNA"/>
</dbReference>
<evidence type="ECO:0000256" key="5">
    <source>
        <dbReference type="ARBA" id="ARBA00023136"/>
    </source>
</evidence>
<name>A0ABT7L6K5_9BACI</name>
<dbReference type="InterPro" id="IPR003841">
    <property type="entry name" value="Na/Pi_transpt"/>
</dbReference>
<keyword evidence="5 6" id="KW-0472">Membrane</keyword>
<keyword evidence="8" id="KW-1185">Reference proteome</keyword>
<evidence type="ECO:0000256" key="6">
    <source>
        <dbReference type="SAM" id="Phobius"/>
    </source>
</evidence>
<evidence type="ECO:0000313" key="8">
    <source>
        <dbReference type="Proteomes" id="UP001235343"/>
    </source>
</evidence>
<dbReference type="RefSeq" id="WP_285932782.1">
    <property type="nucleotide sequence ID" value="NZ_JASTZU010000041.1"/>
</dbReference>
<proteinExistence type="predicted"/>
<dbReference type="PANTHER" id="PTHR10010">
    <property type="entry name" value="SOLUTE CARRIER FAMILY 34 SODIUM PHOSPHATE , MEMBER 2-RELATED"/>
    <property type="match status" value="1"/>
</dbReference>
<comment type="caution">
    <text evidence="7">The sequence shown here is derived from an EMBL/GenBank/DDBJ whole genome shotgun (WGS) entry which is preliminary data.</text>
</comment>
<comment type="subcellular location">
    <subcellularLocation>
        <location evidence="1">Cell membrane</location>
        <topology evidence="1">Multi-pass membrane protein</topology>
    </subcellularLocation>
</comment>
<feature type="transmembrane region" description="Helical" evidence="6">
    <location>
        <begin position="237"/>
        <end position="257"/>
    </location>
</feature>
<dbReference type="InterPro" id="IPR004633">
    <property type="entry name" value="NaPi_cotrn-rel/YqeW-like"/>
</dbReference>
<feature type="transmembrane region" description="Helical" evidence="6">
    <location>
        <begin position="46"/>
        <end position="79"/>
    </location>
</feature>
<keyword evidence="3 6" id="KW-0812">Transmembrane</keyword>
<protein>
    <submittedName>
        <fullName evidence="7">Na/Pi symporter</fullName>
    </submittedName>
</protein>
<accession>A0ABT7L6K5</accession>
<feature type="transmembrane region" description="Helical" evidence="6">
    <location>
        <begin position="165"/>
        <end position="185"/>
    </location>
</feature>
<feature type="transmembrane region" description="Helical" evidence="6">
    <location>
        <begin position="277"/>
        <end position="297"/>
    </location>
</feature>
<evidence type="ECO:0000313" key="7">
    <source>
        <dbReference type="EMBL" id="MDL4841496.1"/>
    </source>
</evidence>
<keyword evidence="2" id="KW-1003">Cell membrane</keyword>
<feature type="transmembrane region" description="Helical" evidence="6">
    <location>
        <begin position="100"/>
        <end position="121"/>
    </location>
</feature>
<sequence>MGDLVSLTAVFIMLFFLGMTILRTGLYQLSYSKMQYLLANFTKNTYLGILTGIIATAILQSSSLIMVLTISFVSIGFLTFRQSIGIIFGANIGTTVTGELMAFSNVIPETSFVIIGSVLIFINNRTIFSIGAILVGLGTIFVALDGFESLAQLLTEMPILTDSLYWANNIPSFGVLIGILVSGIIQSSSATIGITMSILNEGLITLAVSIAIVLGSNIGTCVTALLAVIGTKKEAKLVAMAHIWFNVLSVLMFIPFLDWLTDIAQLLATDVKEQLAHISVLFNVFSVLFFLPFVSLFEKFIYKFHGK</sequence>
<keyword evidence="4 6" id="KW-1133">Transmembrane helix</keyword>
<dbReference type="PANTHER" id="PTHR10010:SF46">
    <property type="entry name" value="SODIUM-DEPENDENT PHOSPHATE TRANSPORT PROTEIN 2B"/>
    <property type="match status" value="1"/>
</dbReference>
<feature type="transmembrane region" description="Helical" evidence="6">
    <location>
        <begin position="127"/>
        <end position="144"/>
    </location>
</feature>
<evidence type="ECO:0000256" key="3">
    <source>
        <dbReference type="ARBA" id="ARBA00022692"/>
    </source>
</evidence>
<evidence type="ECO:0000256" key="1">
    <source>
        <dbReference type="ARBA" id="ARBA00004651"/>
    </source>
</evidence>
<evidence type="ECO:0000256" key="2">
    <source>
        <dbReference type="ARBA" id="ARBA00022475"/>
    </source>
</evidence>
<dbReference type="NCBIfam" id="TIGR00704">
    <property type="entry name" value="NaPi_cotrn_rel"/>
    <property type="match status" value="1"/>
</dbReference>
<organism evidence="7 8">
    <name type="scientific">Aquibacillus rhizosphaerae</name>
    <dbReference type="NCBI Taxonomy" id="3051431"/>
    <lineage>
        <taxon>Bacteria</taxon>
        <taxon>Bacillati</taxon>
        <taxon>Bacillota</taxon>
        <taxon>Bacilli</taxon>
        <taxon>Bacillales</taxon>
        <taxon>Bacillaceae</taxon>
        <taxon>Aquibacillus</taxon>
    </lineage>
</organism>
<dbReference type="Proteomes" id="UP001235343">
    <property type="component" value="Unassembled WGS sequence"/>
</dbReference>
<feature type="transmembrane region" description="Helical" evidence="6">
    <location>
        <begin position="205"/>
        <end position="230"/>
    </location>
</feature>
<reference evidence="7 8" key="1">
    <citation type="submission" date="2023-06" db="EMBL/GenBank/DDBJ databases">
        <title>Aquibacillus rhizosphaerae LR5S19.</title>
        <authorList>
            <person name="Sun J.-Q."/>
        </authorList>
    </citation>
    <scope>NUCLEOTIDE SEQUENCE [LARGE SCALE GENOMIC DNA]</scope>
    <source>
        <strain evidence="7 8">LR5S19</strain>
    </source>
</reference>